<dbReference type="InterPro" id="IPR029062">
    <property type="entry name" value="Class_I_gatase-like"/>
</dbReference>
<evidence type="ECO:0000259" key="1">
    <source>
        <dbReference type="Pfam" id="PF06283"/>
    </source>
</evidence>
<reference evidence="2 3" key="1">
    <citation type="submission" date="2016-12" db="EMBL/GenBank/DDBJ databases">
        <title>Study of bacterial adaptation to deep sea.</title>
        <authorList>
            <person name="Song J."/>
            <person name="Yoshizawa S."/>
            <person name="Kogure K."/>
        </authorList>
    </citation>
    <scope>NUCLEOTIDE SEQUENCE [LARGE SCALE GENOMIC DNA]</scope>
    <source>
        <strain evidence="2 3">SAORIC-165</strain>
    </source>
</reference>
<dbReference type="Pfam" id="PF06283">
    <property type="entry name" value="ThuA"/>
    <property type="match status" value="1"/>
</dbReference>
<name>A0A2S7U0X2_9BACT</name>
<accession>A0A2S7U0X2</accession>
<evidence type="ECO:0000313" key="3">
    <source>
        <dbReference type="Proteomes" id="UP000239907"/>
    </source>
</evidence>
<dbReference type="OrthoDB" id="186156at2"/>
<keyword evidence="3" id="KW-1185">Reference proteome</keyword>
<dbReference type="InterPro" id="IPR029010">
    <property type="entry name" value="ThuA-like"/>
</dbReference>
<sequence>MRRSTFIKLALTTSITQHAFAARVDGRTKKLILIAGMPSHPPMCHEFRAGTILLEKRLRKVPGLIVERHEMGWVEDEKTFEDADAVVCFSDGLNRHPVLQEKGRLKHIEKLVQRGGGFGCIHFGVEVPIEVADQGFRSWLGGCYERDYSCNPIWNAEIQELPKHPITNGVKPFTIVDEWYFNMRFAEGFDASGPKELEGVKFTPILIAKPSDRTRNGPYVNPRGPYSHIVDAKGRGEALMWSVERPDRGRGFGFTGGHFHRNWQNDDFRKSILNALCWISKVEVPIEGIDSYSVSDEEILLNLDPKK</sequence>
<organism evidence="2 3">
    <name type="scientific">Rubritalea profundi</name>
    <dbReference type="NCBI Taxonomy" id="1658618"/>
    <lineage>
        <taxon>Bacteria</taxon>
        <taxon>Pseudomonadati</taxon>
        <taxon>Verrucomicrobiota</taxon>
        <taxon>Verrucomicrobiia</taxon>
        <taxon>Verrucomicrobiales</taxon>
        <taxon>Rubritaleaceae</taxon>
        <taxon>Rubritalea</taxon>
    </lineage>
</organism>
<dbReference type="Proteomes" id="UP000239907">
    <property type="component" value="Unassembled WGS sequence"/>
</dbReference>
<dbReference type="Gene3D" id="3.40.50.880">
    <property type="match status" value="1"/>
</dbReference>
<dbReference type="SUPFAM" id="SSF52317">
    <property type="entry name" value="Class I glutamine amidotransferase-like"/>
    <property type="match status" value="1"/>
</dbReference>
<comment type="caution">
    <text evidence="2">The sequence shown here is derived from an EMBL/GenBank/DDBJ whole genome shotgun (WGS) entry which is preliminary data.</text>
</comment>
<evidence type="ECO:0000313" key="2">
    <source>
        <dbReference type="EMBL" id="PQJ27833.1"/>
    </source>
</evidence>
<dbReference type="EMBL" id="MQWA01000001">
    <property type="protein sequence ID" value="PQJ27833.1"/>
    <property type="molecule type" value="Genomic_DNA"/>
</dbReference>
<dbReference type="RefSeq" id="WP_105042326.1">
    <property type="nucleotide sequence ID" value="NZ_MQWA01000001.1"/>
</dbReference>
<proteinExistence type="predicted"/>
<gene>
    <name evidence="2" type="ORF">BSZ32_04525</name>
</gene>
<feature type="domain" description="ThuA-like" evidence="1">
    <location>
        <begin position="76"/>
        <end position="278"/>
    </location>
</feature>
<dbReference type="AlphaFoldDB" id="A0A2S7U0X2"/>
<protein>
    <recommendedName>
        <fullName evidence="1">ThuA-like domain-containing protein</fullName>
    </recommendedName>
</protein>